<name>A0A9P1IEA8_9PELO</name>
<comment type="caution">
    <text evidence="2">The sequence shown here is derived from an EMBL/GenBank/DDBJ whole genome shotgun (WGS) entry which is preliminary data.</text>
</comment>
<dbReference type="Proteomes" id="UP001152747">
    <property type="component" value="Unassembled WGS sequence"/>
</dbReference>
<dbReference type="EMBL" id="CANHGI010000002">
    <property type="protein sequence ID" value="CAI5443465.1"/>
    <property type="molecule type" value="Genomic_DNA"/>
</dbReference>
<proteinExistence type="predicted"/>
<evidence type="ECO:0000256" key="1">
    <source>
        <dbReference type="SAM" id="SignalP"/>
    </source>
</evidence>
<feature type="signal peptide" evidence="1">
    <location>
        <begin position="1"/>
        <end position="21"/>
    </location>
</feature>
<keyword evidence="3" id="KW-1185">Reference proteome</keyword>
<protein>
    <recommendedName>
        <fullName evidence="4">DUF4440 domain-containing protein</fullName>
    </recommendedName>
</protein>
<sequence length="139" mass="16287">MRILLIFSIFLLDFLISSKLSSPNPNAYKIVAKIRDDLADGIDSKNKTALEEVLFDVYTFDMCRGARSSFNRSQIIEHMMKTKVKVQPFAIEKIPYSDEDLIVLISWTKTSKGPKQYFRHTIRRDDEKYRIFHSNKMNC</sequence>
<organism evidence="2 3">
    <name type="scientific">Caenorhabditis angaria</name>
    <dbReference type="NCBI Taxonomy" id="860376"/>
    <lineage>
        <taxon>Eukaryota</taxon>
        <taxon>Metazoa</taxon>
        <taxon>Ecdysozoa</taxon>
        <taxon>Nematoda</taxon>
        <taxon>Chromadorea</taxon>
        <taxon>Rhabditida</taxon>
        <taxon>Rhabditina</taxon>
        <taxon>Rhabditomorpha</taxon>
        <taxon>Rhabditoidea</taxon>
        <taxon>Rhabditidae</taxon>
        <taxon>Peloderinae</taxon>
        <taxon>Caenorhabditis</taxon>
    </lineage>
</organism>
<feature type="chain" id="PRO_5040323095" description="DUF4440 domain-containing protein" evidence="1">
    <location>
        <begin position="22"/>
        <end position="139"/>
    </location>
</feature>
<evidence type="ECO:0000313" key="2">
    <source>
        <dbReference type="EMBL" id="CAI5443465.1"/>
    </source>
</evidence>
<keyword evidence="1" id="KW-0732">Signal</keyword>
<reference evidence="2" key="1">
    <citation type="submission" date="2022-11" db="EMBL/GenBank/DDBJ databases">
        <authorList>
            <person name="Kikuchi T."/>
        </authorList>
    </citation>
    <scope>NUCLEOTIDE SEQUENCE</scope>
    <source>
        <strain evidence="2">PS1010</strain>
    </source>
</reference>
<gene>
    <name evidence="2" type="ORF">CAMP_LOCUS6102</name>
</gene>
<evidence type="ECO:0000313" key="3">
    <source>
        <dbReference type="Proteomes" id="UP001152747"/>
    </source>
</evidence>
<accession>A0A9P1IEA8</accession>
<dbReference type="AlphaFoldDB" id="A0A9P1IEA8"/>
<evidence type="ECO:0008006" key="4">
    <source>
        <dbReference type="Google" id="ProtNLM"/>
    </source>
</evidence>